<dbReference type="Proteomes" id="UP000196531">
    <property type="component" value="Unassembled WGS sequence"/>
</dbReference>
<evidence type="ECO:0000313" key="3">
    <source>
        <dbReference type="Proteomes" id="UP000196531"/>
    </source>
</evidence>
<gene>
    <name evidence="2" type="ORF">A9Q84_16825</name>
</gene>
<evidence type="ECO:0000256" key="1">
    <source>
        <dbReference type="SAM" id="SignalP"/>
    </source>
</evidence>
<feature type="chain" id="PRO_5013073995" description="Secreted protein" evidence="1">
    <location>
        <begin position="20"/>
        <end position="240"/>
    </location>
</feature>
<dbReference type="EMBL" id="MAAO01000008">
    <property type="protein sequence ID" value="OUR95496.1"/>
    <property type="molecule type" value="Genomic_DNA"/>
</dbReference>
<proteinExistence type="predicted"/>
<accession>A0A1Y5F4J1</accession>
<dbReference type="AlphaFoldDB" id="A0A1Y5F4J1"/>
<protein>
    <recommendedName>
        <fullName evidence="4">Secreted protein</fullName>
    </recommendedName>
</protein>
<reference evidence="3" key="1">
    <citation type="journal article" date="2017" name="Proc. Natl. Acad. Sci. U.S.A.">
        <title>Simulation of Deepwater Horizon oil plume reveals substrate specialization within a complex community of hydrocarbon-degraders.</title>
        <authorList>
            <person name="Hu P."/>
            <person name="Dubinsky E.A."/>
            <person name="Probst A.J."/>
            <person name="Wang J."/>
            <person name="Sieber C.M.K."/>
            <person name="Tom L.M."/>
            <person name="Gardinali P."/>
            <person name="Banfield J.F."/>
            <person name="Atlas R.M."/>
            <person name="Andersen G.L."/>
        </authorList>
    </citation>
    <scope>NUCLEOTIDE SEQUENCE [LARGE SCALE GENOMIC DNA]</scope>
</reference>
<evidence type="ECO:0008006" key="4">
    <source>
        <dbReference type="Google" id="ProtNLM"/>
    </source>
</evidence>
<sequence length="240" mass="27775">MKNLLLVLFISFNFFNLEAASLKAEDFIVDKSKITSSGKRAFKYYKFSKAPFELKELFPLASKKDRIAFHKFAFKVDRDISKISHSKLKDPAIFKKILKLTTLTREDDEFIGSKPLALGMKIKFKFFQSLFGALEGDDFISIKNQQKLSVVKKLNIVKNANLTLFQNFHYFSNVFKEGNVTLFFYPLQNGETLIISYAVLLVKASTANSFIIGRMIKTQLDSKMNDEFLNFKENRYLLFE</sequence>
<feature type="signal peptide" evidence="1">
    <location>
        <begin position="1"/>
        <end position="19"/>
    </location>
</feature>
<keyword evidence="1" id="KW-0732">Signal</keyword>
<comment type="caution">
    <text evidence="2">The sequence shown here is derived from an EMBL/GenBank/DDBJ whole genome shotgun (WGS) entry which is preliminary data.</text>
</comment>
<organism evidence="2 3">
    <name type="scientific">Halobacteriovorax marinus</name>
    <dbReference type="NCBI Taxonomy" id="97084"/>
    <lineage>
        <taxon>Bacteria</taxon>
        <taxon>Pseudomonadati</taxon>
        <taxon>Bdellovibrionota</taxon>
        <taxon>Bacteriovoracia</taxon>
        <taxon>Bacteriovoracales</taxon>
        <taxon>Halobacteriovoraceae</taxon>
        <taxon>Halobacteriovorax</taxon>
    </lineage>
</organism>
<name>A0A1Y5F4J1_9BACT</name>
<evidence type="ECO:0000313" key="2">
    <source>
        <dbReference type="EMBL" id="OUR95496.1"/>
    </source>
</evidence>